<keyword evidence="2" id="KW-1185">Reference proteome</keyword>
<evidence type="ECO:0000313" key="1">
    <source>
        <dbReference type="EMBL" id="KAL3808984.1"/>
    </source>
</evidence>
<organism evidence="1 2">
    <name type="scientific">Penstemon smallii</name>
    <dbReference type="NCBI Taxonomy" id="265156"/>
    <lineage>
        <taxon>Eukaryota</taxon>
        <taxon>Viridiplantae</taxon>
        <taxon>Streptophyta</taxon>
        <taxon>Embryophyta</taxon>
        <taxon>Tracheophyta</taxon>
        <taxon>Spermatophyta</taxon>
        <taxon>Magnoliopsida</taxon>
        <taxon>eudicotyledons</taxon>
        <taxon>Gunneridae</taxon>
        <taxon>Pentapetalae</taxon>
        <taxon>asterids</taxon>
        <taxon>lamiids</taxon>
        <taxon>Lamiales</taxon>
        <taxon>Plantaginaceae</taxon>
        <taxon>Cheloneae</taxon>
        <taxon>Penstemon</taxon>
    </lineage>
</organism>
<sequence length="122" mass="14060">MESNALEGNILMTMPKFREVLEDHINKCQLLFLESQSLDEDLEKVRKEMISFVETMKKILKEYSNANETSNVTPLVDSVTQIDMVGVYDEDLQELIYKLLPGETRWRMTLKVISVEGMAGIE</sequence>
<proteinExistence type="predicted"/>
<dbReference type="AlphaFoldDB" id="A0ABD3R7V5"/>
<name>A0ABD3R7V5_9LAMI</name>
<accession>A0ABD3R7V5</accession>
<protein>
    <submittedName>
        <fullName evidence="1">Uncharacterized protein</fullName>
    </submittedName>
</protein>
<gene>
    <name evidence="1" type="ORF">ACJIZ3_000187</name>
</gene>
<dbReference type="EMBL" id="JBJXBP010000256">
    <property type="protein sequence ID" value="KAL3808984.1"/>
    <property type="molecule type" value="Genomic_DNA"/>
</dbReference>
<evidence type="ECO:0000313" key="2">
    <source>
        <dbReference type="Proteomes" id="UP001634393"/>
    </source>
</evidence>
<reference evidence="1 2" key="1">
    <citation type="submission" date="2024-12" db="EMBL/GenBank/DDBJ databases">
        <title>The unique morphological basis and parallel evolutionary history of personate flowers in Penstemon.</title>
        <authorList>
            <person name="Depatie T.H."/>
            <person name="Wessinger C.A."/>
        </authorList>
    </citation>
    <scope>NUCLEOTIDE SEQUENCE [LARGE SCALE GENOMIC DNA]</scope>
    <source>
        <strain evidence="1">WTNN_2</strain>
        <tissue evidence="1">Leaf</tissue>
    </source>
</reference>
<comment type="caution">
    <text evidence="1">The sequence shown here is derived from an EMBL/GenBank/DDBJ whole genome shotgun (WGS) entry which is preliminary data.</text>
</comment>
<dbReference type="Proteomes" id="UP001634393">
    <property type="component" value="Unassembled WGS sequence"/>
</dbReference>